<gene>
    <name evidence="1" type="ORF">NUU61_003191</name>
</gene>
<dbReference type="AlphaFoldDB" id="A0A9W9FT34"/>
<dbReference type="Proteomes" id="UP001141434">
    <property type="component" value="Unassembled WGS sequence"/>
</dbReference>
<sequence length="59" mass="6472">MVAPSAAEQHYMKSSMVDSQLDLLEDPVDETDFVVLDSSQSRENMLESVVQTVQDALAA</sequence>
<name>A0A9W9FT34_9EURO</name>
<proteinExistence type="predicted"/>
<evidence type="ECO:0000313" key="1">
    <source>
        <dbReference type="EMBL" id="KAJ5105844.1"/>
    </source>
</evidence>
<evidence type="ECO:0000313" key="2">
    <source>
        <dbReference type="Proteomes" id="UP001141434"/>
    </source>
</evidence>
<dbReference type="OrthoDB" id="429813at2759"/>
<reference evidence="1" key="1">
    <citation type="submission" date="2022-11" db="EMBL/GenBank/DDBJ databases">
        <authorList>
            <person name="Petersen C."/>
        </authorList>
    </citation>
    <scope>NUCLEOTIDE SEQUENCE</scope>
    <source>
        <strain evidence="1">IBT 34128</strain>
    </source>
</reference>
<dbReference type="RefSeq" id="XP_056514840.1">
    <property type="nucleotide sequence ID" value="XM_056653773.1"/>
</dbReference>
<dbReference type="GeneID" id="81392941"/>
<dbReference type="EMBL" id="JAPMSZ010000004">
    <property type="protein sequence ID" value="KAJ5105844.1"/>
    <property type="molecule type" value="Genomic_DNA"/>
</dbReference>
<organism evidence="1 2">
    <name type="scientific">Penicillium alfredii</name>
    <dbReference type="NCBI Taxonomy" id="1506179"/>
    <lineage>
        <taxon>Eukaryota</taxon>
        <taxon>Fungi</taxon>
        <taxon>Dikarya</taxon>
        <taxon>Ascomycota</taxon>
        <taxon>Pezizomycotina</taxon>
        <taxon>Eurotiomycetes</taxon>
        <taxon>Eurotiomycetidae</taxon>
        <taxon>Eurotiales</taxon>
        <taxon>Aspergillaceae</taxon>
        <taxon>Penicillium</taxon>
    </lineage>
</organism>
<evidence type="ECO:0008006" key="3">
    <source>
        <dbReference type="Google" id="ProtNLM"/>
    </source>
</evidence>
<reference evidence="1" key="2">
    <citation type="journal article" date="2023" name="IMA Fungus">
        <title>Comparative genomic study of the Penicillium genus elucidates a diverse pangenome and 15 lateral gene transfer events.</title>
        <authorList>
            <person name="Petersen C."/>
            <person name="Sorensen T."/>
            <person name="Nielsen M.R."/>
            <person name="Sondergaard T.E."/>
            <person name="Sorensen J.L."/>
            <person name="Fitzpatrick D.A."/>
            <person name="Frisvad J.C."/>
            <person name="Nielsen K.L."/>
        </authorList>
    </citation>
    <scope>NUCLEOTIDE SEQUENCE</scope>
    <source>
        <strain evidence="1">IBT 34128</strain>
    </source>
</reference>
<comment type="caution">
    <text evidence="1">The sequence shown here is derived from an EMBL/GenBank/DDBJ whole genome shotgun (WGS) entry which is preliminary data.</text>
</comment>
<protein>
    <recommendedName>
        <fullName evidence="3">Gluconate kinase</fullName>
    </recommendedName>
</protein>
<dbReference type="Gene3D" id="3.40.50.300">
    <property type="entry name" value="P-loop containing nucleotide triphosphate hydrolases"/>
    <property type="match status" value="1"/>
</dbReference>
<accession>A0A9W9FT34</accession>
<keyword evidence="2" id="KW-1185">Reference proteome</keyword>
<dbReference type="InterPro" id="IPR027417">
    <property type="entry name" value="P-loop_NTPase"/>
</dbReference>